<dbReference type="HOGENOM" id="CLU_073560_0_0_3"/>
<dbReference type="PANTHER" id="PTHR33926:SF4">
    <property type="entry name" value="PROTEIN TIC 22, CHLOROPLASTIC"/>
    <property type="match status" value="1"/>
</dbReference>
<sequence length="327" mass="35127">MRKLYKNWFLVGRLTGGGRARKLEFELEIFEMGRFAGWLVGAGVIGALLLGVPIEKAAALTQAEILQKLKPVLVFTVVDKTNQPLLVRPPDGESGALTAGVFIAPEDAEQFINNFKAKDAERGNQLRVLPVSLANLYMLQQQSRSQPQEVQLAFIPSRDQVSWAQTLLLTSGRKVGDLQGTPIFVAVLGKQKKYLTLKQDEGTVVPFYLAKADLLAFIELYRREQKDPNAPIGIEVLSLEEMLQSLEERNDTKLNQIRLIAPKASFDYLEAKGTAKAAPAAPAPVTPPAAAAPAASAPPAPAPPAAAPKAPPTSASEGLAPTPPADP</sequence>
<dbReference type="OrthoDB" id="509198at2"/>
<keyword evidence="2" id="KW-0812">Transmembrane</keyword>
<keyword evidence="2" id="KW-0472">Membrane</keyword>
<dbReference type="KEGG" id="glj:GKIL_2939"/>
<gene>
    <name evidence="3" type="primary">kgd</name>
    <name evidence="3" type="ORF">GKIL_2939</name>
</gene>
<evidence type="ECO:0000256" key="1">
    <source>
        <dbReference type="SAM" id="MobiDB-lite"/>
    </source>
</evidence>
<dbReference type="Gene3D" id="3.40.1350.100">
    <property type="match status" value="1"/>
</dbReference>
<dbReference type="PANTHER" id="PTHR33926">
    <property type="entry name" value="PROTEIN TIC 22, CHLOROPLASTIC"/>
    <property type="match status" value="1"/>
</dbReference>
<keyword evidence="2" id="KW-1133">Transmembrane helix</keyword>
<name>U5QNC8_GLOK1</name>
<protein>
    <submittedName>
        <fullName evidence="3">Alpha-ketoglutarate decarboxylase</fullName>
    </submittedName>
</protein>
<dbReference type="eggNOG" id="ENOG502Z8C3">
    <property type="taxonomic scope" value="Bacteria"/>
</dbReference>
<dbReference type="STRING" id="1183438.GKIL_2939"/>
<organism evidence="3 4">
    <name type="scientific">Gloeobacter kilaueensis (strain ATCC BAA-2537 / CCAP 1431/1 / ULC 316 / JS1)</name>
    <dbReference type="NCBI Taxonomy" id="1183438"/>
    <lineage>
        <taxon>Bacteria</taxon>
        <taxon>Bacillati</taxon>
        <taxon>Cyanobacteriota</taxon>
        <taxon>Cyanophyceae</taxon>
        <taxon>Gloeobacterales</taxon>
        <taxon>Gloeobacteraceae</taxon>
        <taxon>Gloeobacter</taxon>
    </lineage>
</organism>
<proteinExistence type="predicted"/>
<dbReference type="EMBL" id="CP003587">
    <property type="protein sequence ID" value="AGY59185.1"/>
    <property type="molecule type" value="Genomic_DNA"/>
</dbReference>
<dbReference type="Pfam" id="PF04278">
    <property type="entry name" value="Tic22"/>
    <property type="match status" value="1"/>
</dbReference>
<dbReference type="GO" id="GO:0015031">
    <property type="term" value="P:protein transport"/>
    <property type="evidence" value="ECO:0007669"/>
    <property type="project" value="InterPro"/>
</dbReference>
<accession>U5QNC8</accession>
<feature type="region of interest" description="Disordered" evidence="1">
    <location>
        <begin position="277"/>
        <end position="327"/>
    </location>
</feature>
<evidence type="ECO:0000313" key="3">
    <source>
        <dbReference type="EMBL" id="AGY59185.1"/>
    </source>
</evidence>
<feature type="transmembrane region" description="Helical" evidence="2">
    <location>
        <begin position="35"/>
        <end position="54"/>
    </location>
</feature>
<feature type="compositionally biased region" description="Pro residues" evidence="1">
    <location>
        <begin position="296"/>
        <end position="311"/>
    </location>
</feature>
<evidence type="ECO:0000256" key="2">
    <source>
        <dbReference type="SAM" id="Phobius"/>
    </source>
</evidence>
<evidence type="ECO:0000313" key="4">
    <source>
        <dbReference type="Proteomes" id="UP000017396"/>
    </source>
</evidence>
<keyword evidence="4" id="KW-1185">Reference proteome</keyword>
<dbReference type="AlphaFoldDB" id="U5QNC8"/>
<dbReference type="InterPro" id="IPR007378">
    <property type="entry name" value="Tic22-like"/>
</dbReference>
<dbReference type="Proteomes" id="UP000017396">
    <property type="component" value="Chromosome"/>
</dbReference>
<reference evidence="3 4" key="1">
    <citation type="journal article" date="2013" name="PLoS ONE">
        <title>Cultivation and Complete Genome Sequencing of Gloeobacter kilaueensis sp. nov., from a Lava Cave in Kilauea Caldera, Hawai'i.</title>
        <authorList>
            <person name="Saw J.H."/>
            <person name="Schatz M."/>
            <person name="Brown M.V."/>
            <person name="Kunkel D.D."/>
            <person name="Foster J.S."/>
            <person name="Shick H."/>
            <person name="Christensen S."/>
            <person name="Hou S."/>
            <person name="Wan X."/>
            <person name="Donachie S.P."/>
        </authorList>
    </citation>
    <scope>NUCLEOTIDE SEQUENCE [LARGE SCALE GENOMIC DNA]</scope>
    <source>
        <strain evidence="4">JS</strain>
    </source>
</reference>